<keyword evidence="2" id="KW-0521">NADP</keyword>
<comment type="similarity">
    <text evidence="1">Belongs to the short-chain dehydrogenases/reductases (SDR) family.</text>
</comment>
<dbReference type="InterPro" id="IPR036291">
    <property type="entry name" value="NAD(P)-bd_dom_sf"/>
</dbReference>
<dbReference type="InterPro" id="IPR020904">
    <property type="entry name" value="Sc_DH/Rdtase_CS"/>
</dbReference>
<keyword evidence="5" id="KW-1185">Reference proteome</keyword>
<dbReference type="InterPro" id="IPR002347">
    <property type="entry name" value="SDR_fam"/>
</dbReference>
<evidence type="ECO:0000256" key="2">
    <source>
        <dbReference type="ARBA" id="ARBA00022857"/>
    </source>
</evidence>
<dbReference type="PANTHER" id="PTHR24322">
    <property type="entry name" value="PKSB"/>
    <property type="match status" value="1"/>
</dbReference>
<name>A0A9P4QPQ9_9PLEO</name>
<comment type="caution">
    <text evidence="4">The sequence shown here is derived from an EMBL/GenBank/DDBJ whole genome shotgun (WGS) entry which is preliminary data.</text>
</comment>
<protein>
    <submittedName>
        <fullName evidence="4">NAD(P)-binding protein</fullName>
    </submittedName>
</protein>
<dbReference type="PRINTS" id="PR00081">
    <property type="entry name" value="GDHRDH"/>
</dbReference>
<reference evidence="4" key="1">
    <citation type="journal article" date="2020" name="Stud. Mycol.">
        <title>101 Dothideomycetes genomes: a test case for predicting lifestyles and emergence of pathogens.</title>
        <authorList>
            <person name="Haridas S."/>
            <person name="Albert R."/>
            <person name="Binder M."/>
            <person name="Bloem J."/>
            <person name="Labutti K."/>
            <person name="Salamov A."/>
            <person name="Andreopoulos B."/>
            <person name="Baker S."/>
            <person name="Barry K."/>
            <person name="Bills G."/>
            <person name="Bluhm B."/>
            <person name="Cannon C."/>
            <person name="Castanera R."/>
            <person name="Culley D."/>
            <person name="Daum C."/>
            <person name="Ezra D."/>
            <person name="Gonzalez J."/>
            <person name="Henrissat B."/>
            <person name="Kuo A."/>
            <person name="Liang C."/>
            <person name="Lipzen A."/>
            <person name="Lutzoni F."/>
            <person name="Magnuson J."/>
            <person name="Mondo S."/>
            <person name="Nolan M."/>
            <person name="Ohm R."/>
            <person name="Pangilinan J."/>
            <person name="Park H.-J."/>
            <person name="Ramirez L."/>
            <person name="Alfaro M."/>
            <person name="Sun H."/>
            <person name="Tritt A."/>
            <person name="Yoshinaga Y."/>
            <person name="Zwiers L.-H."/>
            <person name="Turgeon B."/>
            <person name="Goodwin S."/>
            <person name="Spatafora J."/>
            <person name="Crous P."/>
            <person name="Grigoriev I."/>
        </authorList>
    </citation>
    <scope>NUCLEOTIDE SEQUENCE</scope>
    <source>
        <strain evidence="4">CBS 125425</strain>
    </source>
</reference>
<dbReference type="AlphaFoldDB" id="A0A9P4QPQ9"/>
<dbReference type="OrthoDB" id="10253736at2759"/>
<keyword evidence="3" id="KW-0560">Oxidoreductase</keyword>
<gene>
    <name evidence="4" type="ORF">EJ04DRAFT_581069</name>
</gene>
<dbReference type="SUPFAM" id="SSF51735">
    <property type="entry name" value="NAD(P)-binding Rossmann-fold domains"/>
    <property type="match status" value="1"/>
</dbReference>
<accession>A0A9P4QPQ9</accession>
<evidence type="ECO:0000256" key="3">
    <source>
        <dbReference type="ARBA" id="ARBA00023002"/>
    </source>
</evidence>
<dbReference type="Proteomes" id="UP000799444">
    <property type="component" value="Unassembled WGS sequence"/>
</dbReference>
<dbReference type="Pfam" id="PF00106">
    <property type="entry name" value="adh_short"/>
    <property type="match status" value="1"/>
</dbReference>
<sequence>MAPRTPPETPSANLLVKAASLSFDGLKRAFEEPVITGGLLYLLTRGPQHIRERMLQPLQSHLLLSRLPSFITFLKLLTAVGVARRVSQSLNRLAWNNWSFGRPGAPFKFGPGKKELVVITGGSSGFGYEMVKLFNEHARVVVLDVSPFPDELAQLSDVFYYTCDVTDTNAVVELCEEIRTTHGDPSVLINNAGIATGKTVLETSNEQCERLFKVNLTSHFVLIREFLPGMLRMKKGHIVEMASMASFIAAPGLLDYCCSKVGAMFVAEGIRAECFRYPGGEGICTTSVHPSWHDTGIIKVVEGTLRKHGIRADPAINVARIVVDQVLMAKSGRIFAPKGEEAKVGLRNWPVWMQDLLIGNVFKEQRFDF</sequence>
<dbReference type="PANTHER" id="PTHR24322:SF736">
    <property type="entry name" value="RETINOL DEHYDROGENASE 10"/>
    <property type="match status" value="1"/>
</dbReference>
<proteinExistence type="inferred from homology"/>
<dbReference type="EMBL" id="ML996265">
    <property type="protein sequence ID" value="KAF2728824.1"/>
    <property type="molecule type" value="Genomic_DNA"/>
</dbReference>
<dbReference type="GO" id="GO:0016616">
    <property type="term" value="F:oxidoreductase activity, acting on the CH-OH group of donors, NAD or NADP as acceptor"/>
    <property type="evidence" value="ECO:0007669"/>
    <property type="project" value="TreeGrafter"/>
</dbReference>
<evidence type="ECO:0000313" key="5">
    <source>
        <dbReference type="Proteomes" id="UP000799444"/>
    </source>
</evidence>
<evidence type="ECO:0000256" key="1">
    <source>
        <dbReference type="ARBA" id="ARBA00006484"/>
    </source>
</evidence>
<dbReference type="Gene3D" id="3.40.50.720">
    <property type="entry name" value="NAD(P)-binding Rossmann-like Domain"/>
    <property type="match status" value="1"/>
</dbReference>
<organism evidence="4 5">
    <name type="scientific">Polyplosphaeria fusca</name>
    <dbReference type="NCBI Taxonomy" id="682080"/>
    <lineage>
        <taxon>Eukaryota</taxon>
        <taxon>Fungi</taxon>
        <taxon>Dikarya</taxon>
        <taxon>Ascomycota</taxon>
        <taxon>Pezizomycotina</taxon>
        <taxon>Dothideomycetes</taxon>
        <taxon>Pleosporomycetidae</taxon>
        <taxon>Pleosporales</taxon>
        <taxon>Tetraplosphaeriaceae</taxon>
        <taxon>Polyplosphaeria</taxon>
    </lineage>
</organism>
<evidence type="ECO:0000313" key="4">
    <source>
        <dbReference type="EMBL" id="KAF2728824.1"/>
    </source>
</evidence>
<dbReference type="PROSITE" id="PS00061">
    <property type="entry name" value="ADH_SHORT"/>
    <property type="match status" value="1"/>
</dbReference>